<dbReference type="CDD" id="cd10747">
    <property type="entry name" value="DnaJ_C"/>
    <property type="match status" value="1"/>
</dbReference>
<protein>
    <submittedName>
        <fullName evidence="4">DnaJ protein homolog 1-like isoform X1</fullName>
    </submittedName>
</protein>
<dbReference type="PANTHER" id="PTHR24078">
    <property type="entry name" value="DNAJ HOMOLOG SUBFAMILY C MEMBER"/>
    <property type="match status" value="1"/>
</dbReference>
<dbReference type="AlphaFoldDB" id="A0AB40DLV4"/>
<dbReference type="InterPro" id="IPR002939">
    <property type="entry name" value="DnaJ_C"/>
</dbReference>
<feature type="domain" description="J" evidence="2">
    <location>
        <begin position="66"/>
        <end position="132"/>
    </location>
</feature>
<dbReference type="InterPro" id="IPR008971">
    <property type="entry name" value="HSP40/DnaJ_pept-bd"/>
</dbReference>
<dbReference type="PANTHER" id="PTHR24078:SF576">
    <property type="entry name" value="AT19485P-RELATED"/>
    <property type="match status" value="1"/>
</dbReference>
<name>A0AB40DLV4_DROSZ</name>
<reference evidence="4" key="1">
    <citation type="submission" date="2025-08" db="UniProtKB">
        <authorList>
            <consortium name="RefSeq"/>
        </authorList>
    </citation>
    <scope>IDENTIFICATION</scope>
</reference>
<accession>A0AB40DLV4</accession>
<dbReference type="InterPro" id="IPR051339">
    <property type="entry name" value="DnaJ_subfamily_B"/>
</dbReference>
<evidence type="ECO:0000259" key="2">
    <source>
        <dbReference type="PROSITE" id="PS50076"/>
    </source>
</evidence>
<dbReference type="InterPro" id="IPR036869">
    <property type="entry name" value="J_dom_sf"/>
</dbReference>
<evidence type="ECO:0000256" key="1">
    <source>
        <dbReference type="ARBA" id="ARBA00023186"/>
    </source>
</evidence>
<keyword evidence="1" id="KW-0143">Chaperone</keyword>
<evidence type="ECO:0000313" key="4">
    <source>
        <dbReference type="RefSeq" id="XP_065723597.2"/>
    </source>
</evidence>
<dbReference type="Pfam" id="PF01556">
    <property type="entry name" value="DnaJ_C"/>
    <property type="match status" value="1"/>
</dbReference>
<dbReference type="Gene3D" id="2.60.260.20">
    <property type="entry name" value="Urease metallochaperone UreE, N-terminal domain"/>
    <property type="match status" value="2"/>
</dbReference>
<dbReference type="Proteomes" id="UP001652628">
    <property type="component" value="Chromosome X"/>
</dbReference>
<proteinExistence type="predicted"/>
<dbReference type="GO" id="GO:0005829">
    <property type="term" value="C:cytosol"/>
    <property type="evidence" value="ECO:0007669"/>
    <property type="project" value="TreeGrafter"/>
</dbReference>
<dbReference type="InterPro" id="IPR018253">
    <property type="entry name" value="DnaJ_domain_CS"/>
</dbReference>
<gene>
    <name evidence="4" type="primary">LOC108010415</name>
</gene>
<dbReference type="InterPro" id="IPR001623">
    <property type="entry name" value="DnaJ_domain"/>
</dbReference>
<dbReference type="GO" id="GO:0051087">
    <property type="term" value="F:protein-folding chaperone binding"/>
    <property type="evidence" value="ECO:0007669"/>
    <property type="project" value="TreeGrafter"/>
</dbReference>
<dbReference type="PROSITE" id="PS00636">
    <property type="entry name" value="DNAJ_1"/>
    <property type="match status" value="1"/>
</dbReference>
<dbReference type="GO" id="GO:0051082">
    <property type="term" value="F:unfolded protein binding"/>
    <property type="evidence" value="ECO:0007669"/>
    <property type="project" value="InterPro"/>
</dbReference>
<dbReference type="SUPFAM" id="SSF46565">
    <property type="entry name" value="Chaperone J-domain"/>
    <property type="match status" value="1"/>
</dbReference>
<dbReference type="GeneID" id="108010415"/>
<keyword evidence="3" id="KW-1185">Reference proteome</keyword>
<sequence>MPYVCSRTWHWARSKASHRTGISRDRNGLGIFSMSPGVDPYQPSSSAEAICSQTTNWSNNRTMAKDFYKVLGLRRGAPDYEIRMAFRKQALRYHWHCDKNKYSQAAERFKQVAEAYEVLSDRRKRDLFDDLGEEGLRRVSYQFHGDPYATFGKFFGYSYASSDDDDDFPVASGSGRRLLPKNPPVEHVILVTLEEIAKGCTKRLTISQRRISFRGRATRRSQMLIVEIRPGWKAGTRITFPGVGDQLPNRRPGDVIFVLREKPHPFFRREGCDLRFTARISLGEALGGAQLEVPTLQGESLHLCTKGEVISQNSTRRFPGQGLPHQVNDWCRGDLVVDFSIKFPETISEAVISSL</sequence>
<dbReference type="PRINTS" id="PR00625">
    <property type="entry name" value="JDOMAIN"/>
</dbReference>
<dbReference type="SMART" id="SM00271">
    <property type="entry name" value="DnaJ"/>
    <property type="match status" value="1"/>
</dbReference>
<dbReference type="Pfam" id="PF00226">
    <property type="entry name" value="DnaJ"/>
    <property type="match status" value="1"/>
</dbReference>
<evidence type="ECO:0000313" key="3">
    <source>
        <dbReference type="Proteomes" id="UP001652628"/>
    </source>
</evidence>
<dbReference type="CDD" id="cd06257">
    <property type="entry name" value="DnaJ"/>
    <property type="match status" value="1"/>
</dbReference>
<dbReference type="PROSITE" id="PS50076">
    <property type="entry name" value="DNAJ_2"/>
    <property type="match status" value="1"/>
</dbReference>
<dbReference type="SUPFAM" id="SSF49493">
    <property type="entry name" value="HSP40/DnaJ peptide-binding domain"/>
    <property type="match status" value="2"/>
</dbReference>
<dbReference type="GO" id="GO:0006457">
    <property type="term" value="P:protein folding"/>
    <property type="evidence" value="ECO:0007669"/>
    <property type="project" value="InterPro"/>
</dbReference>
<dbReference type="RefSeq" id="XP_065723597.2">
    <property type="nucleotide sequence ID" value="XM_065867525.2"/>
</dbReference>
<dbReference type="Gene3D" id="1.10.287.110">
    <property type="entry name" value="DnaJ domain"/>
    <property type="match status" value="1"/>
</dbReference>
<organism evidence="3 4">
    <name type="scientific">Drosophila suzukii</name>
    <name type="common">Spotted-wing drosophila fruit fly</name>
    <dbReference type="NCBI Taxonomy" id="28584"/>
    <lineage>
        <taxon>Eukaryota</taxon>
        <taxon>Metazoa</taxon>
        <taxon>Ecdysozoa</taxon>
        <taxon>Arthropoda</taxon>
        <taxon>Hexapoda</taxon>
        <taxon>Insecta</taxon>
        <taxon>Pterygota</taxon>
        <taxon>Neoptera</taxon>
        <taxon>Endopterygota</taxon>
        <taxon>Diptera</taxon>
        <taxon>Brachycera</taxon>
        <taxon>Muscomorpha</taxon>
        <taxon>Ephydroidea</taxon>
        <taxon>Drosophilidae</taxon>
        <taxon>Drosophila</taxon>
        <taxon>Sophophora</taxon>
    </lineage>
</organism>